<dbReference type="EMBL" id="JABBGK010000001">
    <property type="protein sequence ID" value="NML73956.1"/>
    <property type="molecule type" value="Genomic_DNA"/>
</dbReference>
<sequence>MFTLLTSIRENTVETPDTGTFADGAFTIPLVDLRAASRQDVRRGAYARDYGAGRKVQPDLIGYA</sequence>
<comment type="caution">
    <text evidence="1">The sequence shown here is derived from an EMBL/GenBank/DDBJ whole genome shotgun (WGS) entry which is preliminary data.</text>
</comment>
<reference evidence="1 2" key="1">
    <citation type="submission" date="2020-04" db="EMBL/GenBank/DDBJ databases">
        <title>Rhizobium sp. S-51 isolated from soil.</title>
        <authorList>
            <person name="Dahal R.H."/>
        </authorList>
    </citation>
    <scope>NUCLEOTIDE SEQUENCE [LARGE SCALE GENOMIC DNA]</scope>
    <source>
        <strain evidence="1 2">S-51</strain>
    </source>
</reference>
<gene>
    <name evidence="1" type="ORF">HHL25_07450</name>
</gene>
<proteinExistence type="predicted"/>
<dbReference type="Proteomes" id="UP000541470">
    <property type="component" value="Unassembled WGS sequence"/>
</dbReference>
<dbReference type="AlphaFoldDB" id="A0A7Y0AUZ2"/>
<keyword evidence="2" id="KW-1185">Reference proteome</keyword>
<evidence type="ECO:0000313" key="2">
    <source>
        <dbReference type="Proteomes" id="UP000541470"/>
    </source>
</evidence>
<accession>A0A7Y0AUZ2</accession>
<dbReference type="RefSeq" id="WP_169588680.1">
    <property type="nucleotide sequence ID" value="NZ_JABBGK010000001.1"/>
</dbReference>
<protein>
    <submittedName>
        <fullName evidence="1">Uncharacterized protein</fullName>
    </submittedName>
</protein>
<organism evidence="1 2">
    <name type="scientific">Rhizobium terricola</name>
    <dbReference type="NCBI Taxonomy" id="2728849"/>
    <lineage>
        <taxon>Bacteria</taxon>
        <taxon>Pseudomonadati</taxon>
        <taxon>Pseudomonadota</taxon>
        <taxon>Alphaproteobacteria</taxon>
        <taxon>Hyphomicrobiales</taxon>
        <taxon>Rhizobiaceae</taxon>
        <taxon>Rhizobium/Agrobacterium group</taxon>
        <taxon>Rhizobium</taxon>
    </lineage>
</organism>
<evidence type="ECO:0000313" key="1">
    <source>
        <dbReference type="EMBL" id="NML73956.1"/>
    </source>
</evidence>
<name>A0A7Y0AUZ2_9HYPH</name>